<dbReference type="Proteomes" id="UP000828251">
    <property type="component" value="Unassembled WGS sequence"/>
</dbReference>
<sequence length="178" mass="20925">MHLEKGFTLKESNYIDFMERIHQVAKTLNWELFCETRPSVDEGLVRELYVNLTSSELIEVPVHGMEIPITLNAINEFFELLDFDNDEYSSLMSNIEPKNFWRFYSIATSGESEDLEEEEEDPTEIKPVQEAEVLDEAKPMELEAEPDVKTSMFRTQSPHPNLRNELSKFMDIMQHMQW</sequence>
<evidence type="ECO:0000313" key="1">
    <source>
        <dbReference type="EMBL" id="KAH1046718.1"/>
    </source>
</evidence>
<keyword evidence="2" id="KW-1185">Reference proteome</keyword>
<dbReference type="EMBL" id="JAIQCV010000011">
    <property type="protein sequence ID" value="KAH1046718.1"/>
    <property type="molecule type" value="Genomic_DNA"/>
</dbReference>
<reference evidence="1 2" key="1">
    <citation type="journal article" date="2021" name="Plant Biotechnol. J.">
        <title>Multi-omics assisted identification of the key and species-specific regulatory components of drought-tolerant mechanisms in Gossypium stocksii.</title>
        <authorList>
            <person name="Yu D."/>
            <person name="Ke L."/>
            <person name="Zhang D."/>
            <person name="Wu Y."/>
            <person name="Sun Y."/>
            <person name="Mei J."/>
            <person name="Sun J."/>
            <person name="Sun Y."/>
        </authorList>
    </citation>
    <scope>NUCLEOTIDE SEQUENCE [LARGE SCALE GENOMIC DNA]</scope>
    <source>
        <strain evidence="2">cv. E1</strain>
        <tissue evidence="1">Leaf</tissue>
    </source>
</reference>
<comment type="caution">
    <text evidence="1">The sequence shown here is derived from an EMBL/GenBank/DDBJ whole genome shotgun (WGS) entry which is preliminary data.</text>
</comment>
<gene>
    <name evidence="1" type="ORF">J1N35_037502</name>
</gene>
<accession>A0A9D3UKC2</accession>
<dbReference type="AlphaFoldDB" id="A0A9D3UKC2"/>
<dbReference type="OrthoDB" id="1714944at2759"/>
<organism evidence="1 2">
    <name type="scientific">Gossypium stocksii</name>
    <dbReference type="NCBI Taxonomy" id="47602"/>
    <lineage>
        <taxon>Eukaryota</taxon>
        <taxon>Viridiplantae</taxon>
        <taxon>Streptophyta</taxon>
        <taxon>Embryophyta</taxon>
        <taxon>Tracheophyta</taxon>
        <taxon>Spermatophyta</taxon>
        <taxon>Magnoliopsida</taxon>
        <taxon>eudicotyledons</taxon>
        <taxon>Gunneridae</taxon>
        <taxon>Pentapetalae</taxon>
        <taxon>rosids</taxon>
        <taxon>malvids</taxon>
        <taxon>Malvales</taxon>
        <taxon>Malvaceae</taxon>
        <taxon>Malvoideae</taxon>
        <taxon>Gossypium</taxon>
    </lineage>
</organism>
<protein>
    <submittedName>
        <fullName evidence="1">Uncharacterized protein</fullName>
    </submittedName>
</protein>
<proteinExistence type="predicted"/>
<evidence type="ECO:0000313" key="2">
    <source>
        <dbReference type="Proteomes" id="UP000828251"/>
    </source>
</evidence>
<name>A0A9D3UKC2_9ROSI</name>